<evidence type="ECO:0000256" key="2">
    <source>
        <dbReference type="SAM" id="Phobius"/>
    </source>
</evidence>
<accession>A0A8J4CJW9</accession>
<sequence>MMRKRQPQAASKPAPSALGSWVSSDSHFVPAQRTPSDANPPPRPPVAKTTVASFLGISRPASAAGDAPDKTSSCGGSVTTSAAPSPAARSCSSIQLGDGNSGEGISFDDRSDAKSHQLAAAYSKSSPSDGGGDSGGQDFWVRRLGGGAGKRSLPVSAMATAAVRSSISGFSPTITSGLPETPCLRSPEWSPRRTSRSSGSAPSPLPAIATMAIVPTVVEPLPASPVSHHTCDQPYKADDGQGLLGADAGVRALAAPPSGDQSWGPGTDQASFGCDSKVVCEGEGDGGHGPLESCFPMAASASPPAPVGAPTPLGADPQELSLFLSMVAAVRSTVGAARDIVGDRAGSRQSGAMCSAFEHGAGSFNGPAFQSAAGPQRSRRATSSQAISGAFQAAAAAAAGDVATAGIHTDHAGIANAVLAAPTSILVLVLAVRIFRAALRWPVVASFCAAFTAWLGALLAFAAALFAAGRMMHHMAQVSWDIVAWVLGCRASVVTSMDRR</sequence>
<organism evidence="3 5">
    <name type="scientific">Volvox reticuliferus</name>
    <dbReference type="NCBI Taxonomy" id="1737510"/>
    <lineage>
        <taxon>Eukaryota</taxon>
        <taxon>Viridiplantae</taxon>
        <taxon>Chlorophyta</taxon>
        <taxon>core chlorophytes</taxon>
        <taxon>Chlorophyceae</taxon>
        <taxon>CS clade</taxon>
        <taxon>Chlamydomonadales</taxon>
        <taxon>Volvocaceae</taxon>
        <taxon>Volvox</taxon>
    </lineage>
</organism>
<feature type="region of interest" description="Disordered" evidence="1">
    <location>
        <begin position="1"/>
        <end position="140"/>
    </location>
</feature>
<feature type="compositionally biased region" description="Low complexity" evidence="1">
    <location>
        <begin position="81"/>
        <end position="93"/>
    </location>
</feature>
<feature type="transmembrane region" description="Helical" evidence="2">
    <location>
        <begin position="414"/>
        <end position="435"/>
    </location>
</feature>
<reference evidence="3" key="1">
    <citation type="journal article" date="2021" name="Proc. Natl. Acad. Sci. U.S.A.">
        <title>Three genomes in the algal genus Volvox reveal the fate of a haploid sex-determining region after a transition to homothallism.</title>
        <authorList>
            <person name="Yamamoto K."/>
            <person name="Hamaji T."/>
            <person name="Kawai-Toyooka H."/>
            <person name="Matsuzaki R."/>
            <person name="Takahashi F."/>
            <person name="Nishimura Y."/>
            <person name="Kawachi M."/>
            <person name="Noguchi H."/>
            <person name="Minakuchi Y."/>
            <person name="Umen J.G."/>
            <person name="Toyoda A."/>
            <person name="Nozaki H."/>
        </authorList>
    </citation>
    <scope>NUCLEOTIDE SEQUENCE</scope>
    <source>
        <strain evidence="4">NIES-3785</strain>
        <strain evidence="3">NIES-3786</strain>
    </source>
</reference>
<keyword evidence="2" id="KW-0472">Membrane</keyword>
<proteinExistence type="predicted"/>
<protein>
    <submittedName>
        <fullName evidence="3">Uncharacterized protein</fullName>
    </submittedName>
</protein>
<keyword evidence="2" id="KW-1133">Transmembrane helix</keyword>
<dbReference type="Proteomes" id="UP000747110">
    <property type="component" value="Unassembled WGS sequence"/>
</dbReference>
<comment type="caution">
    <text evidence="3">The sequence shown here is derived from an EMBL/GenBank/DDBJ whole genome shotgun (WGS) entry which is preliminary data.</text>
</comment>
<feature type="compositionally biased region" description="Polar residues" evidence="1">
    <location>
        <begin position="70"/>
        <end position="80"/>
    </location>
</feature>
<evidence type="ECO:0000313" key="5">
    <source>
        <dbReference type="Proteomes" id="UP000747110"/>
    </source>
</evidence>
<name>A0A8J4CJW9_9CHLO</name>
<keyword evidence="2" id="KW-0812">Transmembrane</keyword>
<dbReference type="AlphaFoldDB" id="A0A8J4CJW9"/>
<gene>
    <name evidence="3" type="ORF">Vretifemale_10248</name>
    <name evidence="4" type="ORF">Vretimale_12748</name>
</gene>
<feature type="compositionally biased region" description="Low complexity" evidence="1">
    <location>
        <begin position="7"/>
        <end position="17"/>
    </location>
</feature>
<evidence type="ECO:0000256" key="1">
    <source>
        <dbReference type="SAM" id="MobiDB-lite"/>
    </source>
</evidence>
<evidence type="ECO:0000313" key="4">
    <source>
        <dbReference type="EMBL" id="GIM08797.1"/>
    </source>
</evidence>
<keyword evidence="5" id="KW-1185">Reference proteome</keyword>
<dbReference type="EMBL" id="BNCP01000020">
    <property type="protein sequence ID" value="GIL81131.1"/>
    <property type="molecule type" value="Genomic_DNA"/>
</dbReference>
<dbReference type="EMBL" id="BNCQ01000028">
    <property type="protein sequence ID" value="GIM08797.1"/>
    <property type="molecule type" value="Genomic_DNA"/>
</dbReference>
<feature type="transmembrane region" description="Helical" evidence="2">
    <location>
        <begin position="441"/>
        <end position="467"/>
    </location>
</feature>
<dbReference type="Proteomes" id="UP000722791">
    <property type="component" value="Unassembled WGS sequence"/>
</dbReference>
<dbReference type="OrthoDB" id="10512130at2759"/>
<feature type="region of interest" description="Disordered" evidence="1">
    <location>
        <begin position="178"/>
        <end position="204"/>
    </location>
</feature>
<evidence type="ECO:0000313" key="3">
    <source>
        <dbReference type="EMBL" id="GIL81131.1"/>
    </source>
</evidence>